<dbReference type="InterPro" id="IPR023214">
    <property type="entry name" value="HAD_sf"/>
</dbReference>
<dbReference type="InterPro" id="IPR036412">
    <property type="entry name" value="HAD-like_sf"/>
</dbReference>
<evidence type="ECO:0000256" key="9">
    <source>
        <dbReference type="SAM" id="Phobius"/>
    </source>
</evidence>
<dbReference type="SFLD" id="SFLDF00027">
    <property type="entry name" value="p-type_atpase"/>
    <property type="match status" value="1"/>
</dbReference>
<dbReference type="InterPro" id="IPR023298">
    <property type="entry name" value="ATPase_P-typ_TM_dom_sf"/>
</dbReference>
<keyword evidence="12" id="KW-1185">Reference proteome</keyword>
<dbReference type="InterPro" id="IPR006068">
    <property type="entry name" value="ATPase_P-typ_cation-transptr_C"/>
</dbReference>
<feature type="transmembrane region" description="Helical" evidence="9">
    <location>
        <begin position="263"/>
        <end position="281"/>
    </location>
</feature>
<dbReference type="Gene3D" id="3.40.1110.10">
    <property type="entry name" value="Calcium-transporting ATPase, cytoplasmic domain N"/>
    <property type="match status" value="1"/>
</dbReference>
<evidence type="ECO:0000256" key="5">
    <source>
        <dbReference type="ARBA" id="ARBA00022967"/>
    </source>
</evidence>
<comment type="caution">
    <text evidence="11">The sequence shown here is derived from an EMBL/GenBank/DDBJ whole genome shotgun (WGS) entry which is preliminary data.</text>
</comment>
<dbReference type="PRINTS" id="PR00119">
    <property type="entry name" value="CATATPASE"/>
</dbReference>
<dbReference type="SMART" id="SM00831">
    <property type="entry name" value="Cation_ATPase_N"/>
    <property type="match status" value="1"/>
</dbReference>
<reference evidence="11 12" key="1">
    <citation type="submission" date="2015-12" db="EMBL/GenBank/DDBJ databases">
        <title>Haloferax profundi sp. nov. isolated from the Discovery deep brine-seawater interface in the Red Sea.</title>
        <authorList>
            <person name="Zhang G."/>
            <person name="Stingl U."/>
            <person name="Rashid M."/>
        </authorList>
    </citation>
    <scope>NUCLEOTIDE SEQUENCE [LARGE SCALE GENOMIC DNA]</scope>
    <source>
        <strain evidence="11 12">SB29</strain>
    </source>
</reference>
<dbReference type="Gene3D" id="3.40.50.1000">
    <property type="entry name" value="HAD superfamily/HAD-like"/>
    <property type="match status" value="1"/>
</dbReference>
<evidence type="ECO:0000256" key="6">
    <source>
        <dbReference type="ARBA" id="ARBA00022989"/>
    </source>
</evidence>
<evidence type="ECO:0000256" key="8">
    <source>
        <dbReference type="SAM" id="MobiDB-lite"/>
    </source>
</evidence>
<keyword evidence="7 9" id="KW-0472">Membrane</keyword>
<dbReference type="InterPro" id="IPR059000">
    <property type="entry name" value="ATPase_P-type_domA"/>
</dbReference>
<evidence type="ECO:0000256" key="4">
    <source>
        <dbReference type="ARBA" id="ARBA00022840"/>
    </source>
</evidence>
<proteinExistence type="predicted"/>
<keyword evidence="4" id="KW-0067">ATP-binding</keyword>
<dbReference type="SUPFAM" id="SSF81660">
    <property type="entry name" value="Metal cation-transporting ATPase, ATP-binding domain N"/>
    <property type="match status" value="1"/>
</dbReference>
<dbReference type="SUPFAM" id="SSF81653">
    <property type="entry name" value="Calcium ATPase, transduction domain A"/>
    <property type="match status" value="1"/>
</dbReference>
<evidence type="ECO:0000259" key="10">
    <source>
        <dbReference type="SMART" id="SM00831"/>
    </source>
</evidence>
<dbReference type="Pfam" id="PF00690">
    <property type="entry name" value="Cation_ATPase_N"/>
    <property type="match status" value="1"/>
</dbReference>
<dbReference type="InterPro" id="IPR001757">
    <property type="entry name" value="P_typ_ATPase"/>
</dbReference>
<dbReference type="NCBIfam" id="TIGR01494">
    <property type="entry name" value="ATPase_P-type"/>
    <property type="match status" value="2"/>
</dbReference>
<evidence type="ECO:0000313" key="12">
    <source>
        <dbReference type="Proteomes" id="UP000053157"/>
    </source>
</evidence>
<keyword evidence="2 9" id="KW-0812">Transmembrane</keyword>
<feature type="transmembrane region" description="Helical" evidence="9">
    <location>
        <begin position="815"/>
        <end position="834"/>
    </location>
</feature>
<dbReference type="InterPro" id="IPR004014">
    <property type="entry name" value="ATPase_P-typ_cation-transptr_N"/>
</dbReference>
<dbReference type="GO" id="GO:0016887">
    <property type="term" value="F:ATP hydrolysis activity"/>
    <property type="evidence" value="ECO:0007669"/>
    <property type="project" value="InterPro"/>
</dbReference>
<dbReference type="InterPro" id="IPR023299">
    <property type="entry name" value="ATPase_P-typ_cyto_dom_N"/>
</dbReference>
<feature type="transmembrane region" description="Helical" evidence="9">
    <location>
        <begin position="698"/>
        <end position="724"/>
    </location>
</feature>
<dbReference type="RefSeq" id="WP_058573448.1">
    <property type="nucleotide sequence ID" value="NZ_LOPV01000600.1"/>
</dbReference>
<feature type="domain" description="Cation-transporting P-type ATPase N-terminal" evidence="10">
    <location>
        <begin position="15"/>
        <end position="88"/>
    </location>
</feature>
<evidence type="ECO:0000256" key="1">
    <source>
        <dbReference type="ARBA" id="ARBA00004141"/>
    </source>
</evidence>
<evidence type="ECO:0000256" key="2">
    <source>
        <dbReference type="ARBA" id="ARBA00022692"/>
    </source>
</evidence>
<name>A0A0W1RKM1_9EURY</name>
<dbReference type="PRINTS" id="PR00120">
    <property type="entry name" value="HATPASE"/>
</dbReference>
<dbReference type="AlphaFoldDB" id="A0A0W1RKM1"/>
<dbReference type="SFLD" id="SFLDG00002">
    <property type="entry name" value="C1.7:_P-type_atpase_like"/>
    <property type="match status" value="1"/>
</dbReference>
<dbReference type="GO" id="GO:0016020">
    <property type="term" value="C:membrane"/>
    <property type="evidence" value="ECO:0007669"/>
    <property type="project" value="UniProtKB-SubCell"/>
</dbReference>
<dbReference type="PROSITE" id="PS00154">
    <property type="entry name" value="ATPASE_E1_E2"/>
    <property type="match status" value="1"/>
</dbReference>
<comment type="subcellular location">
    <subcellularLocation>
        <location evidence="1">Membrane</location>
        <topology evidence="1">Multi-pass membrane protein</topology>
    </subcellularLocation>
</comment>
<sequence length="906" mass="97921">MSSAIQNRRSTDKPKWHTRSVDQTLAELETDEQGLTQTEASNRLEEYGPNEIQREDEISPLEIFISQFQDFLIYLLFFAAGLSLAVGLLPGEEPNYVDAGLILVILLGNGIFGFVQDYRAEKAMEELRELSSPDATVLRDGEKRTVAAKNVVPGDVVVIEQGSAIPADARLIEVTNLETLEAPLTGESAGVNKTTDALDSETPLAERSNMVYMNTDAVKGRGKAVVVETGMRTEVGGIATQIHEADEGQTPFQKEVDKLGRRIGYGIVGLIALVVVVQLLFTQASTIAVLLTAITLAVAAVPEGLPAVVTLTLAIGARKMVDKNALVRRLPVVESLGSVDVILTDKTGTLTENQMTVTRVAFGSDVYEVTGTGLDTEGEFLHDETHVDPDVLDPVLRCGLLCNNAEKAPASEDREYYGDPTEVALLVSAKKADIEHNAERVREIPFSSERKRMTVLVAEDGTHTAYTKGAPETVLERCNRVAVDGEVRELTDEKRAEIVETTEAFATDALRVLGFAKKSVDDPDGDEPALEDDLVFLGLQGMIDVPREEVDRAVSDCRDAGIRVVMATGDNLQTAKAIGAQIGFDPEGALTGTDVEKLSDSELRDAVEDVEIFARAAPDHKVRVLKALQSNGHRVAMTGDGVNDAPGVRNADVGISMGIRGTDVTKAASDMVLQDDNFVTIRDAIAEGRGIFDNIRKFVNLLLSANAGEVLTVFLGVLIGSALFPDLFAAQSEALILTPVMLLWINLVTDGLPALALGVDPKAPNVLERDPRSTDESVIDTRVVMSILTIGVTTTITGLVLFFQMLETTESLVNAQTLLFTFFVVAEMGIIQVIRRRFGQRLLSNTWLVGAVITSLVLQLLVLYTPLAGLFGVYALGLREWGYIAVGVLAVLVTNYVMSLVYDRVL</sequence>
<keyword evidence="3" id="KW-0547">Nucleotide-binding</keyword>
<dbReference type="EMBL" id="LOPV01000600">
    <property type="protein sequence ID" value="KTG13371.1"/>
    <property type="molecule type" value="Genomic_DNA"/>
</dbReference>
<dbReference type="InterPro" id="IPR008250">
    <property type="entry name" value="ATPase_P-typ_transduc_dom_A_sf"/>
</dbReference>
<dbReference type="Gene3D" id="1.20.1110.10">
    <property type="entry name" value="Calcium-transporting ATPase, transmembrane domain"/>
    <property type="match status" value="1"/>
</dbReference>
<dbReference type="GO" id="GO:0005524">
    <property type="term" value="F:ATP binding"/>
    <property type="evidence" value="ECO:0007669"/>
    <property type="project" value="UniProtKB-KW"/>
</dbReference>
<feature type="transmembrane region" description="Helical" evidence="9">
    <location>
        <begin position="881"/>
        <end position="902"/>
    </location>
</feature>
<evidence type="ECO:0000313" key="11">
    <source>
        <dbReference type="EMBL" id="KTG13371.1"/>
    </source>
</evidence>
<dbReference type="Pfam" id="PF13246">
    <property type="entry name" value="Cation_ATPase"/>
    <property type="match status" value="1"/>
</dbReference>
<keyword evidence="5" id="KW-1278">Translocase</keyword>
<dbReference type="SUPFAM" id="SSF81665">
    <property type="entry name" value="Calcium ATPase, transmembrane domain M"/>
    <property type="match status" value="1"/>
</dbReference>
<feature type="transmembrane region" description="Helical" evidence="9">
    <location>
        <begin position="779"/>
        <end position="803"/>
    </location>
</feature>
<feature type="transmembrane region" description="Helical" evidence="9">
    <location>
        <begin position="96"/>
        <end position="115"/>
    </location>
</feature>
<dbReference type="PANTHER" id="PTHR42861">
    <property type="entry name" value="CALCIUM-TRANSPORTING ATPASE"/>
    <property type="match status" value="1"/>
</dbReference>
<feature type="transmembrane region" description="Helical" evidence="9">
    <location>
        <begin position="287"/>
        <end position="315"/>
    </location>
</feature>
<feature type="transmembrane region" description="Helical" evidence="9">
    <location>
        <begin position="736"/>
        <end position="759"/>
    </location>
</feature>
<feature type="transmembrane region" description="Helical" evidence="9">
    <location>
        <begin position="846"/>
        <end position="875"/>
    </location>
</feature>
<dbReference type="Proteomes" id="UP000053157">
    <property type="component" value="Unassembled WGS sequence"/>
</dbReference>
<accession>A0A0W1RKM1</accession>
<keyword evidence="6 9" id="KW-1133">Transmembrane helix</keyword>
<dbReference type="Pfam" id="PF00122">
    <property type="entry name" value="E1-E2_ATPase"/>
    <property type="match status" value="1"/>
</dbReference>
<dbReference type="Gene3D" id="2.70.150.10">
    <property type="entry name" value="Calcium-transporting ATPase, cytoplasmic transduction domain A"/>
    <property type="match status" value="1"/>
</dbReference>
<organism evidence="11 12">
    <name type="scientific">Haloferax profundi</name>
    <dbReference type="NCBI Taxonomy" id="1544718"/>
    <lineage>
        <taxon>Archaea</taxon>
        <taxon>Methanobacteriati</taxon>
        <taxon>Methanobacteriota</taxon>
        <taxon>Stenosarchaea group</taxon>
        <taxon>Halobacteria</taxon>
        <taxon>Halobacteriales</taxon>
        <taxon>Haloferacaceae</taxon>
        <taxon>Haloferax</taxon>
    </lineage>
</organism>
<gene>
    <name evidence="11" type="ORF">AUR66_19475</name>
</gene>
<protein>
    <submittedName>
        <fullName evidence="11">Haloacid dehalogenase</fullName>
    </submittedName>
</protein>
<evidence type="ECO:0000256" key="3">
    <source>
        <dbReference type="ARBA" id="ARBA00022741"/>
    </source>
</evidence>
<dbReference type="Pfam" id="PF00689">
    <property type="entry name" value="Cation_ATPase_C"/>
    <property type="match status" value="1"/>
</dbReference>
<evidence type="ECO:0000256" key="7">
    <source>
        <dbReference type="ARBA" id="ARBA00023136"/>
    </source>
</evidence>
<dbReference type="InterPro" id="IPR018303">
    <property type="entry name" value="ATPase_P-typ_P_site"/>
</dbReference>
<dbReference type="SUPFAM" id="SSF56784">
    <property type="entry name" value="HAD-like"/>
    <property type="match status" value="1"/>
</dbReference>
<dbReference type="SFLD" id="SFLDS00003">
    <property type="entry name" value="Haloacid_Dehalogenase"/>
    <property type="match status" value="1"/>
</dbReference>
<dbReference type="InterPro" id="IPR044492">
    <property type="entry name" value="P_typ_ATPase_HD_dom"/>
</dbReference>
<dbReference type="OrthoDB" id="8588at2157"/>
<feature type="region of interest" description="Disordered" evidence="8">
    <location>
        <begin position="1"/>
        <end position="49"/>
    </location>
</feature>
<feature type="transmembrane region" description="Helical" evidence="9">
    <location>
        <begin position="71"/>
        <end position="90"/>
    </location>
</feature>